<dbReference type="EMBL" id="JBHMBW010000023">
    <property type="protein sequence ID" value="MFB9626583.1"/>
    <property type="molecule type" value="Genomic_DNA"/>
</dbReference>
<dbReference type="InterPro" id="IPR011009">
    <property type="entry name" value="Kinase-like_dom_sf"/>
</dbReference>
<evidence type="ECO:0000256" key="6">
    <source>
        <dbReference type="SAM" id="MobiDB-lite"/>
    </source>
</evidence>
<gene>
    <name evidence="8" type="ORF">ACFFSA_26145</name>
</gene>
<dbReference type="PANTHER" id="PTHR43671">
    <property type="entry name" value="SERINE/THREONINE-PROTEIN KINASE NEK"/>
    <property type="match status" value="1"/>
</dbReference>
<keyword evidence="2 8" id="KW-0808">Transferase</keyword>
<proteinExistence type="predicted"/>
<dbReference type="PROSITE" id="PS00108">
    <property type="entry name" value="PROTEIN_KINASE_ST"/>
    <property type="match status" value="1"/>
</dbReference>
<dbReference type="Pfam" id="PF00069">
    <property type="entry name" value="Pkinase"/>
    <property type="match status" value="1"/>
</dbReference>
<protein>
    <recommendedName>
        <fullName evidence="1">non-specific serine/threonine protein kinase</fullName>
        <ecNumber evidence="1">2.7.11.1</ecNumber>
    </recommendedName>
</protein>
<dbReference type="SUPFAM" id="SSF56112">
    <property type="entry name" value="Protein kinase-like (PK-like)"/>
    <property type="match status" value="1"/>
</dbReference>
<keyword evidence="4 8" id="KW-0418">Kinase</keyword>
<comment type="caution">
    <text evidence="8">The sequence shown here is derived from an EMBL/GenBank/DDBJ whole genome shotgun (WGS) entry which is preliminary data.</text>
</comment>
<feature type="region of interest" description="Disordered" evidence="6">
    <location>
        <begin position="293"/>
        <end position="326"/>
    </location>
</feature>
<evidence type="ECO:0000256" key="2">
    <source>
        <dbReference type="ARBA" id="ARBA00022679"/>
    </source>
</evidence>
<name>A0ABV5S741_9ACTN</name>
<evidence type="ECO:0000313" key="9">
    <source>
        <dbReference type="Proteomes" id="UP001589532"/>
    </source>
</evidence>
<dbReference type="GO" id="GO:0004674">
    <property type="term" value="F:protein serine/threonine kinase activity"/>
    <property type="evidence" value="ECO:0007669"/>
    <property type="project" value="UniProtKB-EC"/>
</dbReference>
<evidence type="ECO:0000256" key="4">
    <source>
        <dbReference type="ARBA" id="ARBA00022777"/>
    </source>
</evidence>
<dbReference type="InterPro" id="IPR000719">
    <property type="entry name" value="Prot_kinase_dom"/>
</dbReference>
<evidence type="ECO:0000259" key="7">
    <source>
        <dbReference type="PROSITE" id="PS50011"/>
    </source>
</evidence>
<evidence type="ECO:0000256" key="5">
    <source>
        <dbReference type="ARBA" id="ARBA00022840"/>
    </source>
</evidence>
<dbReference type="InterPro" id="IPR008271">
    <property type="entry name" value="Ser/Thr_kinase_AS"/>
</dbReference>
<dbReference type="Proteomes" id="UP001589532">
    <property type="component" value="Unassembled WGS sequence"/>
</dbReference>
<sequence length="425" mass="44778">MGRLGAGGQGVVYLGQARDGRYVAVKVLHDAVSDQVLERFAKELAAARRVEPFCVAQVLDASFEGRRPYIVTEYVEGLSLQQAGVHHGPALHRMAVSTATALAAVHRAGIVHRDFKPANVLLAKDGPRVIDFGIARDTEASLTVTSSIVGTPSYMAPEQLGGHYTGPAADVFAWGSVMVFAATGRPPFGVDHLPAVISRILYAAPDLGDMAEPLRSIVTSCLAKEPSRRPTMQDVLLQLLGQQRVRPIAPSELVADTRPTVRSTPLRTGLLVGGTAVVVTSVTLSVTLLLGLPGGDPGRATNPPADGATSSPVTGASESSPSPADSAPEAVVFVSLAAQGSKNGTCYKSGVRVRFRGKIVDDAEPIGHRWVLDGRESGVTTTYTGKGPFEVVTPAGFIEPGTHKATFWLLRPGTRRSKTIEIKVC</sequence>
<dbReference type="PANTHER" id="PTHR43671:SF13">
    <property type="entry name" value="SERINE_THREONINE-PROTEIN KINASE NEK2"/>
    <property type="match status" value="1"/>
</dbReference>
<dbReference type="EC" id="2.7.11.1" evidence="1"/>
<evidence type="ECO:0000256" key="3">
    <source>
        <dbReference type="ARBA" id="ARBA00022741"/>
    </source>
</evidence>
<dbReference type="RefSeq" id="WP_345000925.1">
    <property type="nucleotide sequence ID" value="NZ_BAAAXV010000009.1"/>
</dbReference>
<keyword evidence="3" id="KW-0547">Nucleotide-binding</keyword>
<keyword evidence="9" id="KW-1185">Reference proteome</keyword>
<organism evidence="8 9">
    <name type="scientific">Nonomuraea helvata</name>
    <dbReference type="NCBI Taxonomy" id="37484"/>
    <lineage>
        <taxon>Bacteria</taxon>
        <taxon>Bacillati</taxon>
        <taxon>Actinomycetota</taxon>
        <taxon>Actinomycetes</taxon>
        <taxon>Streptosporangiales</taxon>
        <taxon>Streptosporangiaceae</taxon>
        <taxon>Nonomuraea</taxon>
    </lineage>
</organism>
<evidence type="ECO:0000313" key="8">
    <source>
        <dbReference type="EMBL" id="MFB9626583.1"/>
    </source>
</evidence>
<reference evidence="8 9" key="1">
    <citation type="submission" date="2024-09" db="EMBL/GenBank/DDBJ databases">
        <authorList>
            <person name="Sun Q."/>
            <person name="Mori K."/>
        </authorList>
    </citation>
    <scope>NUCLEOTIDE SEQUENCE [LARGE SCALE GENOMIC DNA]</scope>
    <source>
        <strain evidence="8 9">JCM 3143</strain>
    </source>
</reference>
<feature type="compositionally biased region" description="Low complexity" evidence="6">
    <location>
        <begin position="316"/>
        <end position="326"/>
    </location>
</feature>
<dbReference type="PROSITE" id="PS50011">
    <property type="entry name" value="PROTEIN_KINASE_DOM"/>
    <property type="match status" value="1"/>
</dbReference>
<dbReference type="Gene3D" id="1.10.510.10">
    <property type="entry name" value="Transferase(Phosphotransferase) domain 1"/>
    <property type="match status" value="1"/>
</dbReference>
<accession>A0ABV5S741</accession>
<keyword evidence="5" id="KW-0067">ATP-binding</keyword>
<dbReference type="InterPro" id="IPR050660">
    <property type="entry name" value="NEK_Ser/Thr_kinase"/>
</dbReference>
<feature type="domain" description="Protein kinase" evidence="7">
    <location>
        <begin position="1"/>
        <end position="245"/>
    </location>
</feature>
<evidence type="ECO:0000256" key="1">
    <source>
        <dbReference type="ARBA" id="ARBA00012513"/>
    </source>
</evidence>
<dbReference type="CDD" id="cd14014">
    <property type="entry name" value="STKc_PknB_like"/>
    <property type="match status" value="1"/>
</dbReference>